<dbReference type="PROSITE" id="PS00018">
    <property type="entry name" value="EF_HAND_1"/>
    <property type="match status" value="1"/>
</dbReference>
<keyword evidence="3" id="KW-0479">Metal-binding</keyword>
<organism evidence="8 9">
    <name type="scientific">Crucibulum laeve</name>
    <dbReference type="NCBI Taxonomy" id="68775"/>
    <lineage>
        <taxon>Eukaryota</taxon>
        <taxon>Fungi</taxon>
        <taxon>Dikarya</taxon>
        <taxon>Basidiomycota</taxon>
        <taxon>Agaricomycotina</taxon>
        <taxon>Agaricomycetes</taxon>
        <taxon>Agaricomycetidae</taxon>
        <taxon>Agaricales</taxon>
        <taxon>Agaricineae</taxon>
        <taxon>Nidulariaceae</taxon>
        <taxon>Crucibulum</taxon>
    </lineage>
</organism>
<dbReference type="InterPro" id="IPR002048">
    <property type="entry name" value="EF_hand_dom"/>
</dbReference>
<dbReference type="OrthoDB" id="186625at2759"/>
<dbReference type="InterPro" id="IPR011992">
    <property type="entry name" value="EF-hand-dom_pair"/>
</dbReference>
<keyword evidence="4" id="KW-0677">Repeat</keyword>
<feature type="domain" description="EF-hand" evidence="7">
    <location>
        <begin position="137"/>
        <end position="172"/>
    </location>
</feature>
<dbReference type="GO" id="GO:0005737">
    <property type="term" value="C:cytoplasm"/>
    <property type="evidence" value="ECO:0007669"/>
    <property type="project" value="UniProtKB-SubCell"/>
</dbReference>
<dbReference type="PANTHER" id="PTHR46212:SF3">
    <property type="entry name" value="GH27120P"/>
    <property type="match status" value="1"/>
</dbReference>
<dbReference type="Proteomes" id="UP000308652">
    <property type="component" value="Unassembled WGS sequence"/>
</dbReference>
<dbReference type="GO" id="GO:0005509">
    <property type="term" value="F:calcium ion binding"/>
    <property type="evidence" value="ECO:0007669"/>
    <property type="project" value="InterPro"/>
</dbReference>
<protein>
    <recommendedName>
        <fullName evidence="7">EF-hand domain-containing protein</fullName>
    </recommendedName>
</protein>
<dbReference type="Pfam" id="PF13405">
    <property type="entry name" value="EF-hand_6"/>
    <property type="match status" value="1"/>
</dbReference>
<sequence length="245" mass="26771">MSYNNYGQPPHGGYGGQQPGYGQQQQGYGGQQGGYAQQPAYGAPHGGYGGGGGGGGYAGGFGTPSRAPPPGIDPALFNKFQEVSRGDEAISLLELQEALRNANNRNFDLDTVKYLVSTFDTNHDGIIGIHEFVGVWNYIRDWQNAVSQIDNDKSGFIDRNELQQGLTAFGIRWTPEIVDLVLRKYSVEDTTGRLFNQGPSIPFDRFMRACVTLKKVQEAVDQRSHGAGQVQFTQDDLMKFVLSLP</sequence>
<dbReference type="AlphaFoldDB" id="A0A5C3LNC7"/>
<dbReference type="GO" id="GO:0048306">
    <property type="term" value="F:calcium-dependent protein binding"/>
    <property type="evidence" value="ECO:0007669"/>
    <property type="project" value="UniProtKB-ARBA"/>
</dbReference>
<feature type="region of interest" description="Disordered" evidence="6">
    <location>
        <begin position="1"/>
        <end position="42"/>
    </location>
</feature>
<keyword evidence="5" id="KW-0106">Calcium</keyword>
<accession>A0A5C3LNC7</accession>
<dbReference type="PROSITE" id="PS50222">
    <property type="entry name" value="EF_HAND_2"/>
    <property type="match status" value="1"/>
</dbReference>
<evidence type="ECO:0000259" key="7">
    <source>
        <dbReference type="PROSITE" id="PS50222"/>
    </source>
</evidence>
<evidence type="ECO:0000256" key="1">
    <source>
        <dbReference type="ARBA" id="ARBA00004496"/>
    </source>
</evidence>
<dbReference type="EMBL" id="ML213641">
    <property type="protein sequence ID" value="TFK33828.1"/>
    <property type="molecule type" value="Genomic_DNA"/>
</dbReference>
<feature type="compositionally biased region" description="Gly residues" evidence="6">
    <location>
        <begin position="10"/>
        <end position="19"/>
    </location>
</feature>
<evidence type="ECO:0000256" key="5">
    <source>
        <dbReference type="ARBA" id="ARBA00022837"/>
    </source>
</evidence>
<dbReference type="STRING" id="68775.A0A5C3LNC7"/>
<keyword evidence="9" id="KW-1185">Reference proteome</keyword>
<evidence type="ECO:0000256" key="2">
    <source>
        <dbReference type="ARBA" id="ARBA00022490"/>
    </source>
</evidence>
<evidence type="ECO:0000313" key="8">
    <source>
        <dbReference type="EMBL" id="TFK33828.1"/>
    </source>
</evidence>
<evidence type="ECO:0000256" key="3">
    <source>
        <dbReference type="ARBA" id="ARBA00022723"/>
    </source>
</evidence>
<evidence type="ECO:0000256" key="6">
    <source>
        <dbReference type="SAM" id="MobiDB-lite"/>
    </source>
</evidence>
<proteinExistence type="predicted"/>
<dbReference type="InterPro" id="IPR018247">
    <property type="entry name" value="EF_Hand_1_Ca_BS"/>
</dbReference>
<dbReference type="PANTHER" id="PTHR46212">
    <property type="entry name" value="PEFLIN"/>
    <property type="match status" value="1"/>
</dbReference>
<gene>
    <name evidence="8" type="ORF">BDQ12DRAFT_401499</name>
</gene>
<dbReference type="Gene3D" id="1.10.238.10">
    <property type="entry name" value="EF-hand"/>
    <property type="match status" value="1"/>
</dbReference>
<dbReference type="SUPFAM" id="SSF47473">
    <property type="entry name" value="EF-hand"/>
    <property type="match status" value="1"/>
</dbReference>
<reference evidence="8 9" key="1">
    <citation type="journal article" date="2019" name="Nat. Ecol. Evol.">
        <title>Megaphylogeny resolves global patterns of mushroom evolution.</title>
        <authorList>
            <person name="Varga T."/>
            <person name="Krizsan K."/>
            <person name="Foldi C."/>
            <person name="Dima B."/>
            <person name="Sanchez-Garcia M."/>
            <person name="Sanchez-Ramirez S."/>
            <person name="Szollosi G.J."/>
            <person name="Szarkandi J.G."/>
            <person name="Papp V."/>
            <person name="Albert L."/>
            <person name="Andreopoulos W."/>
            <person name="Angelini C."/>
            <person name="Antonin V."/>
            <person name="Barry K.W."/>
            <person name="Bougher N.L."/>
            <person name="Buchanan P."/>
            <person name="Buyck B."/>
            <person name="Bense V."/>
            <person name="Catcheside P."/>
            <person name="Chovatia M."/>
            <person name="Cooper J."/>
            <person name="Damon W."/>
            <person name="Desjardin D."/>
            <person name="Finy P."/>
            <person name="Geml J."/>
            <person name="Haridas S."/>
            <person name="Hughes K."/>
            <person name="Justo A."/>
            <person name="Karasinski D."/>
            <person name="Kautmanova I."/>
            <person name="Kiss B."/>
            <person name="Kocsube S."/>
            <person name="Kotiranta H."/>
            <person name="LaButti K.M."/>
            <person name="Lechner B.E."/>
            <person name="Liimatainen K."/>
            <person name="Lipzen A."/>
            <person name="Lukacs Z."/>
            <person name="Mihaltcheva S."/>
            <person name="Morgado L.N."/>
            <person name="Niskanen T."/>
            <person name="Noordeloos M.E."/>
            <person name="Ohm R.A."/>
            <person name="Ortiz-Santana B."/>
            <person name="Ovrebo C."/>
            <person name="Racz N."/>
            <person name="Riley R."/>
            <person name="Savchenko A."/>
            <person name="Shiryaev A."/>
            <person name="Soop K."/>
            <person name="Spirin V."/>
            <person name="Szebenyi C."/>
            <person name="Tomsovsky M."/>
            <person name="Tulloss R.E."/>
            <person name="Uehling J."/>
            <person name="Grigoriev I.V."/>
            <person name="Vagvolgyi C."/>
            <person name="Papp T."/>
            <person name="Martin F.M."/>
            <person name="Miettinen O."/>
            <person name="Hibbett D.S."/>
            <person name="Nagy L.G."/>
        </authorList>
    </citation>
    <scope>NUCLEOTIDE SEQUENCE [LARGE SCALE GENOMIC DNA]</scope>
    <source>
        <strain evidence="8 9">CBS 166.37</strain>
    </source>
</reference>
<keyword evidence="2" id="KW-0963">Cytoplasm</keyword>
<comment type="subcellular location">
    <subcellularLocation>
        <location evidence="1">Cytoplasm</location>
    </subcellularLocation>
</comment>
<evidence type="ECO:0000313" key="9">
    <source>
        <dbReference type="Proteomes" id="UP000308652"/>
    </source>
</evidence>
<dbReference type="InterPro" id="IPR051426">
    <property type="entry name" value="Peflin/Sorcin_CaBP"/>
</dbReference>
<name>A0A5C3LNC7_9AGAR</name>
<evidence type="ECO:0000256" key="4">
    <source>
        <dbReference type="ARBA" id="ARBA00022737"/>
    </source>
</evidence>